<dbReference type="OrthoDB" id="9772484at2"/>
<dbReference type="Pfam" id="PF00875">
    <property type="entry name" value="DNA_photolyase"/>
    <property type="match status" value="1"/>
</dbReference>
<evidence type="ECO:0000259" key="7">
    <source>
        <dbReference type="PROSITE" id="PS51645"/>
    </source>
</evidence>
<evidence type="ECO:0000256" key="5">
    <source>
        <dbReference type="PIRSR" id="PIRSR602081-2"/>
    </source>
</evidence>
<dbReference type="PROSITE" id="PS51645">
    <property type="entry name" value="PHR_CRY_ALPHA_BETA"/>
    <property type="match status" value="1"/>
</dbReference>
<dbReference type="Pfam" id="PF03441">
    <property type="entry name" value="FAD_binding_7"/>
    <property type="match status" value="1"/>
</dbReference>
<comment type="cofactor">
    <cofactor evidence="1">
        <name>(6R)-5,10-methylene-5,6,7,8-tetrahydrofolate</name>
        <dbReference type="ChEBI" id="CHEBI:15636"/>
    </cofactor>
</comment>
<feature type="binding site" evidence="4">
    <location>
        <position position="223"/>
    </location>
    <ligand>
        <name>FAD</name>
        <dbReference type="ChEBI" id="CHEBI:57692"/>
    </ligand>
</feature>
<dbReference type="Gene3D" id="1.10.579.10">
    <property type="entry name" value="DNA Cyclobutane Dipyrimidine Photolyase, subunit A, domain 3"/>
    <property type="match status" value="1"/>
</dbReference>
<feature type="site" description="Electron transfer via tryptophanyl radical" evidence="5">
    <location>
        <position position="307"/>
    </location>
</feature>
<dbReference type="GO" id="GO:0003677">
    <property type="term" value="F:DNA binding"/>
    <property type="evidence" value="ECO:0007669"/>
    <property type="project" value="TreeGrafter"/>
</dbReference>
<feature type="binding site" evidence="4">
    <location>
        <begin position="235"/>
        <end position="239"/>
    </location>
    <ligand>
        <name>FAD</name>
        <dbReference type="ChEBI" id="CHEBI:57692"/>
    </ligand>
</feature>
<dbReference type="GO" id="GO:0071949">
    <property type="term" value="F:FAD binding"/>
    <property type="evidence" value="ECO:0007669"/>
    <property type="project" value="TreeGrafter"/>
</dbReference>
<organism evidence="8 9">
    <name type="scientific">Paracoccus lutimaris</name>
    <dbReference type="NCBI Taxonomy" id="1490030"/>
    <lineage>
        <taxon>Bacteria</taxon>
        <taxon>Pseudomonadati</taxon>
        <taxon>Pseudomonadota</taxon>
        <taxon>Alphaproteobacteria</taxon>
        <taxon>Rhodobacterales</taxon>
        <taxon>Paracoccaceae</taxon>
        <taxon>Paracoccus</taxon>
    </lineage>
</organism>
<evidence type="ECO:0000313" key="9">
    <source>
        <dbReference type="Proteomes" id="UP000253345"/>
    </source>
</evidence>
<feature type="binding site" evidence="4">
    <location>
        <position position="273"/>
    </location>
    <ligand>
        <name>FAD</name>
        <dbReference type="ChEBI" id="CHEBI:57692"/>
    </ligand>
</feature>
<sequence>MSPPPAIFWLTRDFRFSDNAALAAAARGPVLAVFFIDRLLMAQGAASRWRLERGLRAFDAELRRRSGQGVLILRGEPDQLLPGLAAALDAAKVHQSDWPAPEMRVLQARVDAALQVGGRRLVLHPGHLLIHPRLVRTKTGGSYRVYTPFARTLRGIGPDQPGASAPERITQAAPPAKGLALENLNLAPDLHGGRAVLDRHAVPAGEAAALARLDAFLDRVTDYETRRDRTDLEATSGLSEHLALGEISPRSLWALARARGRDTPAASAGVEKFLSELIWREFAWHLLIEFPQMASAPWRPEWRDFPWQGDSDQAEAWRRAETGIPLIDAGLREMRVTGRMHNRVRMVVASWLTKHLLTDWRLGLAHFQDSLSDWDPAANAMNWQWVAGCGPDASPFFRIFNPETQAERHDPAGRYRQLWLETRAADYRATLPRSQRALPPARVTLEAGRQRALDAYASFRQTTGAQE</sequence>
<feature type="site" description="Electron transfer via tryptophanyl radical" evidence="5">
    <location>
        <position position="360"/>
    </location>
</feature>
<dbReference type="SUPFAM" id="SSF52425">
    <property type="entry name" value="Cryptochrome/photolyase, N-terminal domain"/>
    <property type="match status" value="1"/>
</dbReference>
<dbReference type="EMBL" id="QPJL01000002">
    <property type="protein sequence ID" value="RCW88096.1"/>
    <property type="molecule type" value="Genomic_DNA"/>
</dbReference>
<feature type="binding site" evidence="4">
    <location>
        <begin position="373"/>
        <end position="375"/>
    </location>
    <ligand>
        <name>FAD</name>
        <dbReference type="ChEBI" id="CHEBI:57692"/>
    </ligand>
</feature>
<dbReference type="PANTHER" id="PTHR11455">
    <property type="entry name" value="CRYPTOCHROME"/>
    <property type="match status" value="1"/>
</dbReference>
<evidence type="ECO:0000256" key="4">
    <source>
        <dbReference type="PIRSR" id="PIRSR602081-1"/>
    </source>
</evidence>
<dbReference type="InterPro" id="IPR036155">
    <property type="entry name" value="Crypto/Photolyase_N_sf"/>
</dbReference>
<dbReference type="InterPro" id="IPR006050">
    <property type="entry name" value="DNA_photolyase_N"/>
</dbReference>
<evidence type="ECO:0000313" key="8">
    <source>
        <dbReference type="EMBL" id="RCW88096.1"/>
    </source>
</evidence>
<keyword evidence="6" id="KW-0157">Chromophore</keyword>
<dbReference type="GO" id="GO:0009416">
    <property type="term" value="P:response to light stimulus"/>
    <property type="evidence" value="ECO:0007669"/>
    <property type="project" value="TreeGrafter"/>
</dbReference>
<comment type="cofactor">
    <cofactor evidence="4">
        <name>FAD</name>
        <dbReference type="ChEBI" id="CHEBI:57692"/>
    </cofactor>
    <text evidence="4">Binds 1 FAD per subunit.</text>
</comment>
<dbReference type="InterPro" id="IPR014729">
    <property type="entry name" value="Rossmann-like_a/b/a_fold"/>
</dbReference>
<dbReference type="InterPro" id="IPR005101">
    <property type="entry name" value="Cryptochr/Photolyase_FAD-bd"/>
</dbReference>
<dbReference type="Gene3D" id="1.25.40.80">
    <property type="match status" value="1"/>
</dbReference>
<proteinExistence type="inferred from homology"/>
<protein>
    <submittedName>
        <fullName evidence="8">Deoxyribodipyrimidine photo-lyase</fullName>
    </submittedName>
</protein>
<evidence type="ECO:0000256" key="1">
    <source>
        <dbReference type="ARBA" id="ARBA00001932"/>
    </source>
</evidence>
<dbReference type="InterPro" id="IPR002081">
    <property type="entry name" value="Cryptochrome/DNA_photolyase_1"/>
</dbReference>
<reference evidence="8 9" key="1">
    <citation type="submission" date="2018-07" db="EMBL/GenBank/DDBJ databases">
        <title>Genomic Encyclopedia of Type Strains, Phase III (KMG-III): the genomes of soil and plant-associated and newly described type strains.</title>
        <authorList>
            <person name="Whitman W."/>
        </authorList>
    </citation>
    <scope>NUCLEOTIDE SEQUENCE [LARGE SCALE GENOMIC DNA]</scope>
    <source>
        <strain evidence="8 9">CECT 8525</strain>
    </source>
</reference>
<gene>
    <name evidence="8" type="ORF">DFP89_10225</name>
</gene>
<feature type="domain" description="Photolyase/cryptochrome alpha/beta" evidence="7">
    <location>
        <begin position="4"/>
        <end position="129"/>
    </location>
</feature>
<feature type="site" description="Electron transfer via tryptophanyl radical" evidence="5">
    <location>
        <position position="383"/>
    </location>
</feature>
<keyword evidence="8" id="KW-0456">Lyase</keyword>
<evidence type="ECO:0000256" key="3">
    <source>
        <dbReference type="ARBA" id="ARBA00022827"/>
    </source>
</evidence>
<evidence type="ECO:0000256" key="2">
    <source>
        <dbReference type="ARBA" id="ARBA00022630"/>
    </source>
</evidence>
<dbReference type="Gene3D" id="3.40.50.620">
    <property type="entry name" value="HUPs"/>
    <property type="match status" value="1"/>
</dbReference>
<comment type="caution">
    <text evidence="8">The sequence shown here is derived from an EMBL/GenBank/DDBJ whole genome shotgun (WGS) entry which is preliminary data.</text>
</comment>
<dbReference type="AlphaFoldDB" id="A0A368Z9D3"/>
<keyword evidence="3 4" id="KW-0274">FAD</keyword>
<name>A0A368Z9D3_9RHOB</name>
<dbReference type="Proteomes" id="UP000253345">
    <property type="component" value="Unassembled WGS sequence"/>
</dbReference>
<keyword evidence="9" id="KW-1185">Reference proteome</keyword>
<keyword evidence="2 4" id="KW-0285">Flavoprotein</keyword>
<evidence type="ECO:0000256" key="6">
    <source>
        <dbReference type="RuleBase" id="RU004182"/>
    </source>
</evidence>
<dbReference type="InterPro" id="IPR036134">
    <property type="entry name" value="Crypto/Photolyase_FAD-like_sf"/>
</dbReference>
<dbReference type="RefSeq" id="WP_114347840.1">
    <property type="nucleotide sequence ID" value="NZ_QPJL01000002.1"/>
</dbReference>
<dbReference type="GO" id="GO:0003904">
    <property type="term" value="F:deoxyribodipyrimidine photo-lyase activity"/>
    <property type="evidence" value="ECO:0007669"/>
    <property type="project" value="TreeGrafter"/>
</dbReference>
<accession>A0A368Z9D3</accession>
<dbReference type="PANTHER" id="PTHR11455:SF9">
    <property type="entry name" value="CRYPTOCHROME CIRCADIAN CLOCK 5 ISOFORM X1"/>
    <property type="match status" value="1"/>
</dbReference>
<comment type="similarity">
    <text evidence="6">Belongs to the DNA photolyase family.</text>
</comment>
<dbReference type="PRINTS" id="PR00147">
    <property type="entry name" value="DNAPHOTLYASE"/>
</dbReference>
<dbReference type="SUPFAM" id="SSF48173">
    <property type="entry name" value="Cryptochrome/photolyase FAD-binding domain"/>
    <property type="match status" value="1"/>
</dbReference>